<dbReference type="RefSeq" id="WP_234752147.1">
    <property type="nucleotide sequence ID" value="NZ_BAAAWN010000001.1"/>
</dbReference>
<dbReference type="PANTHER" id="PTHR24321">
    <property type="entry name" value="DEHYDROGENASES, SHORT CHAIN"/>
    <property type="match status" value="1"/>
</dbReference>
<evidence type="ECO:0000256" key="2">
    <source>
        <dbReference type="ARBA" id="ARBA00023002"/>
    </source>
</evidence>
<dbReference type="InterPro" id="IPR020904">
    <property type="entry name" value="Sc_DH/Rdtase_CS"/>
</dbReference>
<protein>
    <submittedName>
        <fullName evidence="3">SDR family NAD(P)-dependent oxidoreductase</fullName>
        <ecNumber evidence="3">1.1.1.-</ecNumber>
    </submittedName>
</protein>
<dbReference type="PRINTS" id="PR00081">
    <property type="entry name" value="GDHRDH"/>
</dbReference>
<dbReference type="GO" id="GO:0016491">
    <property type="term" value="F:oxidoreductase activity"/>
    <property type="evidence" value="ECO:0007669"/>
    <property type="project" value="UniProtKB-KW"/>
</dbReference>
<dbReference type="Gene3D" id="3.40.50.720">
    <property type="entry name" value="NAD(P)-binding Rossmann-like Domain"/>
    <property type="match status" value="1"/>
</dbReference>
<organism evidence="3 4">
    <name type="scientific">Arthrobacter ramosus</name>
    <dbReference type="NCBI Taxonomy" id="1672"/>
    <lineage>
        <taxon>Bacteria</taxon>
        <taxon>Bacillati</taxon>
        <taxon>Actinomycetota</taxon>
        <taxon>Actinomycetes</taxon>
        <taxon>Micrococcales</taxon>
        <taxon>Micrococcaceae</taxon>
        <taxon>Arthrobacter</taxon>
    </lineage>
</organism>
<dbReference type="Pfam" id="PF13561">
    <property type="entry name" value="adh_short_C2"/>
    <property type="match status" value="1"/>
</dbReference>
<dbReference type="PRINTS" id="PR00080">
    <property type="entry name" value="SDRFAMILY"/>
</dbReference>
<dbReference type="Proteomes" id="UP001589702">
    <property type="component" value="Unassembled WGS sequence"/>
</dbReference>
<keyword evidence="2 3" id="KW-0560">Oxidoreductase</keyword>
<dbReference type="InterPro" id="IPR002347">
    <property type="entry name" value="SDR_fam"/>
</dbReference>
<dbReference type="InterPro" id="IPR036291">
    <property type="entry name" value="NAD(P)-bd_dom_sf"/>
</dbReference>
<comment type="caution">
    <text evidence="3">The sequence shown here is derived from an EMBL/GenBank/DDBJ whole genome shotgun (WGS) entry which is preliminary data.</text>
</comment>
<gene>
    <name evidence="3" type="ORF">ACFFP1_10805</name>
</gene>
<accession>A0ABV5XZ22</accession>
<proteinExistence type="inferred from homology"/>
<dbReference type="SUPFAM" id="SSF51735">
    <property type="entry name" value="NAD(P)-binding Rossmann-fold domains"/>
    <property type="match status" value="1"/>
</dbReference>
<comment type="similarity">
    <text evidence="1">Belongs to the short-chain dehydrogenases/reductases (SDR) family.</text>
</comment>
<evidence type="ECO:0000256" key="1">
    <source>
        <dbReference type="ARBA" id="ARBA00006484"/>
    </source>
</evidence>
<evidence type="ECO:0000313" key="4">
    <source>
        <dbReference type="Proteomes" id="UP001589702"/>
    </source>
</evidence>
<dbReference type="NCBIfam" id="NF005559">
    <property type="entry name" value="PRK07231.1"/>
    <property type="match status" value="1"/>
</dbReference>
<dbReference type="EMBL" id="JBHMBC010000016">
    <property type="protein sequence ID" value="MFB9819988.1"/>
    <property type="molecule type" value="Genomic_DNA"/>
</dbReference>
<reference evidence="3 4" key="1">
    <citation type="submission" date="2024-09" db="EMBL/GenBank/DDBJ databases">
        <authorList>
            <person name="Sun Q."/>
            <person name="Mori K."/>
        </authorList>
    </citation>
    <scope>NUCLEOTIDE SEQUENCE [LARGE SCALE GENOMIC DNA]</scope>
    <source>
        <strain evidence="3 4">JCM 1334</strain>
    </source>
</reference>
<name>A0ABV5XZ22_ARTRM</name>
<dbReference type="PROSITE" id="PS00061">
    <property type="entry name" value="ADH_SHORT"/>
    <property type="match status" value="1"/>
</dbReference>
<evidence type="ECO:0000313" key="3">
    <source>
        <dbReference type="EMBL" id="MFB9819988.1"/>
    </source>
</evidence>
<keyword evidence="4" id="KW-1185">Reference proteome</keyword>
<dbReference type="PANTHER" id="PTHR24321:SF8">
    <property type="entry name" value="ESTRADIOL 17-BETA-DEHYDROGENASE 8-RELATED"/>
    <property type="match status" value="1"/>
</dbReference>
<sequence>MSRLTGKVAIITGAASGMGLSALQLFVAEGARVVATDISAEALRQAVDEVTANGGEAIARTHDVSSIEDWNRVVDDVLAEWGTIDILINNAGIALPKGILDAELEDWNKVMAINATGPWLGMKSVIPTMQAAGHGSIVNVSSIAGIIGGGAGDGGGAAYSASKGAVRSLTKHAAQWFAKDSIRVNSVHPGPIDTGLTRGYGFTKESLANPGTVPLPPHAGEASDVAYGLLYLASDEAKFITGTELVIDGGFISQ</sequence>
<dbReference type="EC" id="1.1.1.-" evidence="3"/>